<accession>A0A540VVT6</accession>
<dbReference type="Proteomes" id="UP000315400">
    <property type="component" value="Unassembled WGS sequence"/>
</dbReference>
<protein>
    <submittedName>
        <fullName evidence="2">Uncharacterized protein</fullName>
    </submittedName>
</protein>
<organism evidence="2 3">
    <name type="scientific">Spiribacter salinus</name>
    <dbReference type="NCBI Taxonomy" id="1335746"/>
    <lineage>
        <taxon>Bacteria</taxon>
        <taxon>Pseudomonadati</taxon>
        <taxon>Pseudomonadota</taxon>
        <taxon>Gammaproteobacteria</taxon>
        <taxon>Chromatiales</taxon>
        <taxon>Ectothiorhodospiraceae</taxon>
        <taxon>Spiribacter</taxon>
    </lineage>
</organism>
<feature type="region of interest" description="Disordered" evidence="1">
    <location>
        <begin position="22"/>
        <end position="74"/>
    </location>
</feature>
<proteinExistence type="predicted"/>
<reference evidence="2 3" key="1">
    <citation type="submission" date="2019-06" db="EMBL/GenBank/DDBJ databases">
        <title>Metagenome assembled Genome of Spiribacter salinus SL48-SHIP from the microbial mat of Salt Lake 48 (Novosibirsk region, Russia).</title>
        <authorList>
            <person name="Shipova A."/>
            <person name="Rozanov A.S."/>
            <person name="Bryanskaya A.V."/>
            <person name="Peltek S.E."/>
        </authorList>
    </citation>
    <scope>NUCLEOTIDE SEQUENCE [LARGE SCALE GENOMIC DNA]</scope>
    <source>
        <strain evidence="2">SL48-SHIP-2</strain>
    </source>
</reference>
<dbReference type="AlphaFoldDB" id="A0A540VVT6"/>
<gene>
    <name evidence="2" type="ORF">FKY71_01040</name>
</gene>
<dbReference type="EMBL" id="VIFK01000003">
    <property type="protein sequence ID" value="TQF00866.1"/>
    <property type="molecule type" value="Genomic_DNA"/>
</dbReference>
<evidence type="ECO:0000256" key="1">
    <source>
        <dbReference type="SAM" id="MobiDB-lite"/>
    </source>
</evidence>
<comment type="caution">
    <text evidence="2">The sequence shown here is derived from an EMBL/GenBank/DDBJ whole genome shotgun (WGS) entry which is preliminary data.</text>
</comment>
<evidence type="ECO:0000313" key="2">
    <source>
        <dbReference type="EMBL" id="TQF00866.1"/>
    </source>
</evidence>
<evidence type="ECO:0000313" key="3">
    <source>
        <dbReference type="Proteomes" id="UP000315400"/>
    </source>
</evidence>
<name>A0A540VVT6_9GAMM</name>
<sequence>MDEQTEKTAAIRDRPFECREVDETRAAGENDIVTGGAGGPDHEAPEAWRASPVDFLPSGQNGANGSMRPTKARK</sequence>